<dbReference type="KEGG" id="smic:SmB9_27270"/>
<evidence type="ECO:0000256" key="11">
    <source>
        <dbReference type="ARBA" id="ARBA00023204"/>
    </source>
</evidence>
<dbReference type="PANTHER" id="PTHR33693:SF1">
    <property type="entry name" value="TYPE-4 URACIL-DNA GLYCOSYLASE"/>
    <property type="match status" value="1"/>
</dbReference>
<accession>A0AAD1G1U7</accession>
<dbReference type="InterPro" id="IPR005122">
    <property type="entry name" value="Uracil-DNA_glycosylase-like"/>
</dbReference>
<reference evidence="13 15" key="1">
    <citation type="submission" date="2018-06" db="EMBL/GenBank/DDBJ databases">
        <title>Complete Genome Sequence of the Microcystin-Degrading Bacterium Sphingosinicella microcystinivorans Strain B-9.</title>
        <authorList>
            <person name="Jin H."/>
            <person name="Nishizawa T."/>
            <person name="Guo Y."/>
            <person name="Nishizawa A."/>
            <person name="Park H."/>
            <person name="Kato H."/>
            <person name="Tsuji K."/>
            <person name="Harada K."/>
        </authorList>
    </citation>
    <scope>NUCLEOTIDE SEQUENCE [LARGE SCALE GENOMIC DNA]</scope>
    <source>
        <strain evidence="13 15">B9</strain>
    </source>
</reference>
<evidence type="ECO:0000256" key="8">
    <source>
        <dbReference type="ARBA" id="ARBA00022801"/>
    </source>
</evidence>
<proteinExistence type="inferred from homology"/>
<name>A0AAD1G1U7_SPHMI</name>
<dbReference type="SMART" id="SM00987">
    <property type="entry name" value="UreE_C"/>
    <property type="match status" value="1"/>
</dbReference>
<dbReference type="GO" id="GO:0051539">
    <property type="term" value="F:4 iron, 4 sulfur cluster binding"/>
    <property type="evidence" value="ECO:0007669"/>
    <property type="project" value="UniProtKB-KW"/>
</dbReference>
<evidence type="ECO:0000256" key="1">
    <source>
        <dbReference type="ARBA" id="ARBA00001400"/>
    </source>
</evidence>
<dbReference type="GO" id="GO:0006281">
    <property type="term" value="P:DNA repair"/>
    <property type="evidence" value="ECO:0007669"/>
    <property type="project" value="UniProtKB-KW"/>
</dbReference>
<evidence type="ECO:0000256" key="9">
    <source>
        <dbReference type="ARBA" id="ARBA00023004"/>
    </source>
</evidence>
<comment type="similarity">
    <text evidence="2">Belongs to the uracil-DNA glycosylase (UDG) superfamily. Type 4 (UDGa) family.</text>
</comment>
<evidence type="ECO:0000256" key="6">
    <source>
        <dbReference type="ARBA" id="ARBA00022723"/>
    </source>
</evidence>
<evidence type="ECO:0000259" key="12">
    <source>
        <dbReference type="SMART" id="SM00986"/>
    </source>
</evidence>
<evidence type="ECO:0000313" key="16">
    <source>
        <dbReference type="Proteomes" id="UP000276029"/>
    </source>
</evidence>
<evidence type="ECO:0000313" key="15">
    <source>
        <dbReference type="Proteomes" id="UP000275727"/>
    </source>
</evidence>
<dbReference type="EMBL" id="AP018711">
    <property type="protein sequence ID" value="BBE35069.1"/>
    <property type="molecule type" value="Genomic_DNA"/>
</dbReference>
<evidence type="ECO:0000313" key="14">
    <source>
        <dbReference type="EMBL" id="RKS92049.1"/>
    </source>
</evidence>
<dbReference type="NCBIfam" id="TIGR00758">
    <property type="entry name" value="UDG_fam4"/>
    <property type="match status" value="1"/>
</dbReference>
<dbReference type="SMART" id="SM00986">
    <property type="entry name" value="UDG"/>
    <property type="match status" value="1"/>
</dbReference>
<dbReference type="GO" id="GO:0046872">
    <property type="term" value="F:metal ion binding"/>
    <property type="evidence" value="ECO:0007669"/>
    <property type="project" value="UniProtKB-KW"/>
</dbReference>
<dbReference type="Proteomes" id="UP000275727">
    <property type="component" value="Chromosome"/>
</dbReference>
<evidence type="ECO:0000256" key="7">
    <source>
        <dbReference type="ARBA" id="ARBA00022763"/>
    </source>
</evidence>
<dbReference type="EC" id="3.2.2.27" evidence="3"/>
<dbReference type="Gene3D" id="3.40.470.10">
    <property type="entry name" value="Uracil-DNA glycosylase-like domain"/>
    <property type="match status" value="1"/>
</dbReference>
<protein>
    <recommendedName>
        <fullName evidence="4">Type-4 uracil-DNA glycosylase</fullName>
        <ecNumber evidence="3">3.2.2.27</ecNumber>
    </recommendedName>
</protein>
<comment type="catalytic activity">
    <reaction evidence="1">
        <text>Hydrolyzes single-stranded DNA or mismatched double-stranded DNA and polynucleotides, releasing free uracil.</text>
        <dbReference type="EC" id="3.2.2.27"/>
    </reaction>
</comment>
<dbReference type="SUPFAM" id="SSF52141">
    <property type="entry name" value="Uracil-DNA glycosylase-like"/>
    <property type="match status" value="1"/>
</dbReference>
<keyword evidence="5" id="KW-0004">4Fe-4S</keyword>
<dbReference type="InterPro" id="IPR036895">
    <property type="entry name" value="Uracil-DNA_glycosylase-like_sf"/>
</dbReference>
<evidence type="ECO:0000256" key="3">
    <source>
        <dbReference type="ARBA" id="ARBA00012030"/>
    </source>
</evidence>
<keyword evidence="16" id="KW-1185">Reference proteome</keyword>
<sequence>MEASERDELLATLGWWVEAGVDTLVEAAPRDWRTPPPRAATREIPASVSEPELVLRAGAASPPATVSATTIAELRHAVEIFEGCPLRTGNVSTVFADGNPEADLMLIGEAPGAQEDRMGLPFVGPAGQLLDRMLAAIGRNRTSAYITNVTFWRPPGNRTPTPAEVETTMPFVRRHIALVRPKVIIALGACAARALTGDVTGIMRLRGQWRPLAVEGTDCPLMPTLHPAFLLRQPDAKRLAWADLLAVKAKLDAD</sequence>
<dbReference type="EMBL" id="RBWX01000007">
    <property type="protein sequence ID" value="RKS92049.1"/>
    <property type="molecule type" value="Genomic_DNA"/>
</dbReference>
<feature type="domain" description="Uracil-DNA glycosylase-like" evidence="12">
    <location>
        <begin position="95"/>
        <end position="245"/>
    </location>
</feature>
<evidence type="ECO:0000256" key="5">
    <source>
        <dbReference type="ARBA" id="ARBA00022485"/>
    </source>
</evidence>
<keyword evidence="6" id="KW-0479">Metal-binding</keyword>
<keyword evidence="9" id="KW-0408">Iron</keyword>
<dbReference type="Proteomes" id="UP000276029">
    <property type="component" value="Unassembled WGS sequence"/>
</dbReference>
<dbReference type="RefSeq" id="WP_121048986.1">
    <property type="nucleotide sequence ID" value="NZ_AP018711.1"/>
</dbReference>
<reference evidence="14 16" key="2">
    <citation type="submission" date="2018-10" db="EMBL/GenBank/DDBJ databases">
        <title>Genomic Encyclopedia of Type Strains, Phase IV (KMG-IV): sequencing the most valuable type-strain genomes for metagenomic binning, comparative biology and taxonomic classification.</title>
        <authorList>
            <person name="Goeker M."/>
        </authorList>
    </citation>
    <scope>NUCLEOTIDE SEQUENCE [LARGE SCALE GENOMIC DNA]</scope>
    <source>
        <strain evidence="14 16">DSM 19791</strain>
    </source>
</reference>
<dbReference type="GO" id="GO:0004844">
    <property type="term" value="F:uracil DNA N-glycosylase activity"/>
    <property type="evidence" value="ECO:0007669"/>
    <property type="project" value="UniProtKB-EC"/>
</dbReference>
<keyword evidence="11" id="KW-0234">DNA repair</keyword>
<organism evidence="13 15">
    <name type="scientific">Sphingosinicella microcystinivorans</name>
    <dbReference type="NCBI Taxonomy" id="335406"/>
    <lineage>
        <taxon>Bacteria</taxon>
        <taxon>Pseudomonadati</taxon>
        <taxon>Pseudomonadota</taxon>
        <taxon>Alphaproteobacteria</taxon>
        <taxon>Sphingomonadales</taxon>
        <taxon>Sphingosinicellaceae</taxon>
        <taxon>Sphingosinicella</taxon>
    </lineage>
</organism>
<dbReference type="AlphaFoldDB" id="A0AAD1G1U7"/>
<dbReference type="CDD" id="cd10030">
    <property type="entry name" value="UDG-F4_TTUDGA_SPO1dp_like"/>
    <property type="match status" value="1"/>
</dbReference>
<keyword evidence="10" id="KW-0411">Iron-sulfur</keyword>
<dbReference type="PANTHER" id="PTHR33693">
    <property type="entry name" value="TYPE-5 URACIL-DNA GLYCOSYLASE"/>
    <property type="match status" value="1"/>
</dbReference>
<dbReference type="InterPro" id="IPR005273">
    <property type="entry name" value="Ura-DNA_glyco_family4"/>
</dbReference>
<keyword evidence="7" id="KW-0227">DNA damage</keyword>
<keyword evidence="8" id="KW-0378">Hydrolase</keyword>
<evidence type="ECO:0000256" key="10">
    <source>
        <dbReference type="ARBA" id="ARBA00023014"/>
    </source>
</evidence>
<dbReference type="InterPro" id="IPR051536">
    <property type="entry name" value="UDG_Type-4/5"/>
</dbReference>
<gene>
    <name evidence="14" type="ORF">DFR51_1625</name>
    <name evidence="13" type="ORF">SmB9_27270</name>
</gene>
<evidence type="ECO:0000313" key="13">
    <source>
        <dbReference type="EMBL" id="BBE35069.1"/>
    </source>
</evidence>
<dbReference type="Pfam" id="PF03167">
    <property type="entry name" value="UDG"/>
    <property type="match status" value="1"/>
</dbReference>
<evidence type="ECO:0000256" key="4">
    <source>
        <dbReference type="ARBA" id="ARBA00019403"/>
    </source>
</evidence>
<evidence type="ECO:0000256" key="2">
    <source>
        <dbReference type="ARBA" id="ARBA00006521"/>
    </source>
</evidence>